<dbReference type="GO" id="GO:0005737">
    <property type="term" value="C:cytoplasm"/>
    <property type="evidence" value="ECO:0007669"/>
    <property type="project" value="TreeGrafter"/>
</dbReference>
<keyword evidence="1" id="KW-0479">Metal-binding</keyword>
<dbReference type="Proteomes" id="UP001304300">
    <property type="component" value="Chromosome"/>
</dbReference>
<dbReference type="EMBL" id="CP136920">
    <property type="protein sequence ID" value="WOO41636.1"/>
    <property type="molecule type" value="Genomic_DNA"/>
</dbReference>
<dbReference type="InterPro" id="IPR006674">
    <property type="entry name" value="HD_domain"/>
</dbReference>
<dbReference type="RefSeq" id="WP_317834120.1">
    <property type="nucleotide sequence ID" value="NZ_CP136920.1"/>
</dbReference>
<gene>
    <name evidence="4" type="ORF">RZN69_00950</name>
</gene>
<sequence>MLNESLDFLIECEKLKQVERMTSPVGAARRENSAEHSWSLCLAAMTLIPVVEPELDTLRVIEMLLIHDIVEIDAGDTFCYADQTGKIEKENLAADRIFGLLPHDAAQKFHQRWDEFERRETAESRFANALDRIFPLLQNYHNKGGTWIEHGITFEQVFQRNREIANGSEALWDYARRIIEASSENGWLPKSNP</sequence>
<keyword evidence="5" id="KW-1185">Reference proteome</keyword>
<protein>
    <submittedName>
        <fullName evidence="4">HD domain-containing protein</fullName>
    </submittedName>
</protein>
<evidence type="ECO:0000259" key="3">
    <source>
        <dbReference type="Pfam" id="PF13023"/>
    </source>
</evidence>
<dbReference type="GO" id="GO:0046872">
    <property type="term" value="F:metal ion binding"/>
    <property type="evidence" value="ECO:0007669"/>
    <property type="project" value="UniProtKB-KW"/>
</dbReference>
<organism evidence="4 5">
    <name type="scientific">Rubellicoccus peritrichatus</name>
    <dbReference type="NCBI Taxonomy" id="3080537"/>
    <lineage>
        <taxon>Bacteria</taxon>
        <taxon>Pseudomonadati</taxon>
        <taxon>Verrucomicrobiota</taxon>
        <taxon>Opitutia</taxon>
        <taxon>Puniceicoccales</taxon>
        <taxon>Cerasicoccaceae</taxon>
        <taxon>Rubellicoccus</taxon>
    </lineage>
</organism>
<dbReference type="PANTHER" id="PTHR11845">
    <property type="entry name" value="5'-DEOXYNUCLEOTIDASE HDDC2"/>
    <property type="match status" value="1"/>
</dbReference>
<dbReference type="SUPFAM" id="SSF109604">
    <property type="entry name" value="HD-domain/PDEase-like"/>
    <property type="match status" value="1"/>
</dbReference>
<evidence type="ECO:0000313" key="5">
    <source>
        <dbReference type="Proteomes" id="UP001304300"/>
    </source>
</evidence>
<feature type="domain" description="HD" evidence="3">
    <location>
        <begin position="12"/>
        <end position="172"/>
    </location>
</feature>
<dbReference type="AlphaFoldDB" id="A0AAQ3LA48"/>
<accession>A0AAQ3LA48</accession>
<evidence type="ECO:0000256" key="2">
    <source>
        <dbReference type="ARBA" id="ARBA00022801"/>
    </source>
</evidence>
<reference evidence="4 5" key="1">
    <citation type="submission" date="2023-10" db="EMBL/GenBank/DDBJ databases">
        <title>Rubellicoccus peritrichatus gen. nov., sp. nov., isolated from an algae of coral reef tank.</title>
        <authorList>
            <person name="Luo J."/>
        </authorList>
    </citation>
    <scope>NUCLEOTIDE SEQUENCE [LARGE SCALE GENOMIC DNA]</scope>
    <source>
        <strain evidence="4 5">CR14</strain>
    </source>
</reference>
<evidence type="ECO:0000313" key="4">
    <source>
        <dbReference type="EMBL" id="WOO41636.1"/>
    </source>
</evidence>
<dbReference type="InterPro" id="IPR039356">
    <property type="entry name" value="YfbR/HDDC2"/>
</dbReference>
<name>A0AAQ3LA48_9BACT</name>
<proteinExistence type="predicted"/>
<keyword evidence="2" id="KW-0378">Hydrolase</keyword>
<dbReference type="Pfam" id="PF13023">
    <property type="entry name" value="HD_3"/>
    <property type="match status" value="1"/>
</dbReference>
<dbReference type="KEGG" id="puo:RZN69_00950"/>
<dbReference type="Gene3D" id="1.10.3210.10">
    <property type="entry name" value="Hypothetical protein af1432"/>
    <property type="match status" value="1"/>
</dbReference>
<dbReference type="PANTHER" id="PTHR11845:SF13">
    <property type="entry name" value="5'-DEOXYNUCLEOTIDASE HDDC2"/>
    <property type="match status" value="1"/>
</dbReference>
<dbReference type="GO" id="GO:0002953">
    <property type="term" value="F:5'-deoxynucleotidase activity"/>
    <property type="evidence" value="ECO:0007669"/>
    <property type="project" value="InterPro"/>
</dbReference>
<evidence type="ECO:0000256" key="1">
    <source>
        <dbReference type="ARBA" id="ARBA00022723"/>
    </source>
</evidence>